<sequence>MSYAQKTGIGTTAPLSDLHGISTSSDTKYNIVTLTSTASIFSTSLETLAKATGCTATSGHTLSYNAQTKKISVSFADSPTYYPNAGLFVINKIMKVKQTN</sequence>
<dbReference type="AlphaFoldDB" id="A0A9Q6ZJX1"/>
<accession>A0A9Q6ZJX1</accession>
<organism evidence="1 2">
    <name type="scientific">Myroides odoratus</name>
    <name type="common">Flavobacterium odoratum</name>
    <dbReference type="NCBI Taxonomy" id="256"/>
    <lineage>
        <taxon>Bacteria</taxon>
        <taxon>Pseudomonadati</taxon>
        <taxon>Bacteroidota</taxon>
        <taxon>Flavobacteriia</taxon>
        <taxon>Flavobacteriales</taxon>
        <taxon>Flavobacteriaceae</taxon>
        <taxon>Myroides</taxon>
    </lineage>
</organism>
<dbReference type="EMBL" id="CP068108">
    <property type="protein sequence ID" value="QQU01769.1"/>
    <property type="molecule type" value="Genomic_DNA"/>
</dbReference>
<evidence type="ECO:0000313" key="1">
    <source>
        <dbReference type="EMBL" id="QQU01769.1"/>
    </source>
</evidence>
<dbReference type="GeneID" id="93527698"/>
<name>A0A9Q6ZJX1_MYROD</name>
<dbReference type="RefSeq" id="WP_002992483.1">
    <property type="nucleotide sequence ID" value="NZ_CP068108.1"/>
</dbReference>
<evidence type="ECO:0000313" key="2">
    <source>
        <dbReference type="Proteomes" id="UP000596202"/>
    </source>
</evidence>
<dbReference type="OrthoDB" id="1450006at2"/>
<proteinExistence type="predicted"/>
<gene>
    <name evidence="1" type="ORF">I6I88_08525</name>
</gene>
<reference evidence="1 2" key="1">
    <citation type="submission" date="2021-01" db="EMBL/GenBank/DDBJ databases">
        <title>FDA dAtabase for Regulatory Grade micrObial Sequences (FDA-ARGOS): Supporting development and validation of Infectious Disease Dx tests.</title>
        <authorList>
            <person name="Sproer C."/>
            <person name="Gronow S."/>
            <person name="Severitt S."/>
            <person name="Schroder I."/>
            <person name="Tallon L."/>
            <person name="Sadzewicz L."/>
            <person name="Zhao X."/>
            <person name="Boylan J."/>
            <person name="Ott S."/>
            <person name="Bowen H."/>
            <person name="Vavikolanu K."/>
            <person name="Mehta A."/>
            <person name="Aluvathingal J."/>
            <person name="Nadendla S."/>
            <person name="Lowell S."/>
            <person name="Myers T."/>
            <person name="Yan Y."/>
            <person name="Sichtig H."/>
        </authorList>
    </citation>
    <scope>NUCLEOTIDE SEQUENCE [LARGE SCALE GENOMIC DNA]</scope>
    <source>
        <strain evidence="1 2">FDAARGOS_1131</strain>
    </source>
</reference>
<dbReference type="Proteomes" id="UP000596202">
    <property type="component" value="Chromosome"/>
</dbReference>
<protein>
    <submittedName>
        <fullName evidence="1">Uncharacterized protein</fullName>
    </submittedName>
</protein>